<name>C4XGP9_SOLM1</name>
<dbReference type="KEGG" id="dma:DMR_27360"/>
<accession>C4XGP9</accession>
<feature type="domain" description="Transposase TnpC homeodomain" evidence="3">
    <location>
        <begin position="33"/>
        <end position="107"/>
    </location>
</feature>
<dbReference type="Proteomes" id="UP000009071">
    <property type="component" value="Chromosome"/>
</dbReference>
<evidence type="ECO:0000259" key="4">
    <source>
        <dbReference type="Pfam" id="PF13817"/>
    </source>
</evidence>
<feature type="domain" description="Transposase IS66 central" evidence="1">
    <location>
        <begin position="180"/>
        <end position="467"/>
    </location>
</feature>
<evidence type="ECO:0000313" key="7">
    <source>
        <dbReference type="EMBL" id="BAH76207.1"/>
    </source>
</evidence>
<dbReference type="Pfam" id="PF13005">
    <property type="entry name" value="zf-IS66"/>
    <property type="match status" value="1"/>
</dbReference>
<dbReference type="KEGG" id="dma:DMR_09130"/>
<dbReference type="InterPro" id="IPR024474">
    <property type="entry name" value="Znf_dom_IS66"/>
</dbReference>
<dbReference type="InterPro" id="IPR024463">
    <property type="entry name" value="Transposase_TnpC_homeodom"/>
</dbReference>
<evidence type="ECO:0000313" key="8">
    <source>
        <dbReference type="EMBL" id="BAH76227.1"/>
    </source>
</evidence>
<dbReference type="InterPro" id="IPR052344">
    <property type="entry name" value="Transposase-related"/>
</dbReference>
<feature type="domain" description="Transposase IS66 zinc-finger binding" evidence="2">
    <location>
        <begin position="115"/>
        <end position="158"/>
    </location>
</feature>
<dbReference type="PANTHER" id="PTHR33678:SF1">
    <property type="entry name" value="BLL1576 PROTEIN"/>
    <property type="match status" value="1"/>
</dbReference>
<feature type="domain" description="Transposase IS66 C-terminal" evidence="4">
    <location>
        <begin position="474"/>
        <end position="511"/>
    </location>
</feature>
<dbReference type="Pfam" id="PF13007">
    <property type="entry name" value="LZ_Tnp_IS66"/>
    <property type="match status" value="1"/>
</dbReference>
<dbReference type="EMBL" id="AP010904">
    <property type="protein sequence ID" value="BAH74409.1"/>
    <property type="molecule type" value="Genomic_DNA"/>
</dbReference>
<dbReference type="Pfam" id="PF03050">
    <property type="entry name" value="DDE_Tnp_IS66"/>
    <property type="match status" value="1"/>
</dbReference>
<dbReference type="InterPro" id="IPR039552">
    <property type="entry name" value="IS66_C"/>
</dbReference>
<evidence type="ECO:0000313" key="6">
    <source>
        <dbReference type="EMBL" id="BAH74409.1"/>
    </source>
</evidence>
<evidence type="ECO:0000259" key="2">
    <source>
        <dbReference type="Pfam" id="PF13005"/>
    </source>
</evidence>
<evidence type="ECO:0000259" key="1">
    <source>
        <dbReference type="Pfam" id="PF03050"/>
    </source>
</evidence>
<dbReference type="EMBL" id="AP010904">
    <property type="protein sequence ID" value="BAH77642.1"/>
    <property type="molecule type" value="Genomic_DNA"/>
</dbReference>
<proteinExistence type="predicted"/>
<dbReference type="NCBIfam" id="NF033517">
    <property type="entry name" value="transpos_IS66"/>
    <property type="match status" value="1"/>
</dbReference>
<organism evidence="7 11">
    <name type="scientific">Solidesulfovibrio magneticus (strain ATCC 700980 / DSM 13731 / RS-1)</name>
    <name type="common">Desulfovibrio magneticus</name>
    <dbReference type="NCBI Taxonomy" id="573370"/>
    <lineage>
        <taxon>Bacteria</taxon>
        <taxon>Pseudomonadati</taxon>
        <taxon>Thermodesulfobacteriota</taxon>
        <taxon>Desulfovibrionia</taxon>
        <taxon>Desulfovibrionales</taxon>
        <taxon>Desulfovibrionaceae</taxon>
        <taxon>Solidesulfovibrio</taxon>
    </lineage>
</organism>
<dbReference type="AlphaFoldDB" id="C4XGP9"/>
<dbReference type="STRING" id="573370.DMR_09130"/>
<evidence type="ECO:0000259" key="3">
    <source>
        <dbReference type="Pfam" id="PF13007"/>
    </source>
</evidence>
<dbReference type="InterPro" id="IPR004291">
    <property type="entry name" value="Transposase_IS66_central"/>
</dbReference>
<dbReference type="eggNOG" id="COG4974">
    <property type="taxonomic scope" value="Bacteria"/>
</dbReference>
<dbReference type="KEGG" id="dma:DMR_27160"/>
<evidence type="ECO:0000313" key="9">
    <source>
        <dbReference type="EMBL" id="BAH77562.1"/>
    </source>
</evidence>
<gene>
    <name evidence="5" type="ordered locus">DMR_09130</name>
    <name evidence="6" type="ordered locus">DMR_09180</name>
    <name evidence="7" type="ordered locus">DMR_27160</name>
    <name evidence="8" type="ordered locus">DMR_27360</name>
    <name evidence="9" type="ordered locus">DMR_40710</name>
    <name evidence="10" type="ordered locus">DMR_41510</name>
</gene>
<dbReference type="KEGG" id="dma:DMR_40710"/>
<dbReference type="KEGG" id="dma:DMR_41510"/>
<dbReference type="HOGENOM" id="CLU_023034_0_2_7"/>
<evidence type="ECO:0000313" key="11">
    <source>
        <dbReference type="Proteomes" id="UP000009071"/>
    </source>
</evidence>
<keyword evidence="11" id="KW-1185">Reference proteome</keyword>
<reference evidence="7 11" key="1">
    <citation type="journal article" date="2009" name="Genome Res.">
        <title>Whole genome sequence of Desulfovibrio magneticus strain RS-1 revealed common gene clusters in magnetotactic bacteria.</title>
        <authorList>
            <person name="Nakazawa H."/>
            <person name="Arakaki A."/>
            <person name="Narita-Yamada S."/>
            <person name="Yashiro I."/>
            <person name="Jinno K."/>
            <person name="Aoki N."/>
            <person name="Tsuruyama A."/>
            <person name="Okamura Y."/>
            <person name="Tanikawa S."/>
            <person name="Fujita N."/>
            <person name="Takeyama H."/>
            <person name="Matsunaga T."/>
        </authorList>
    </citation>
    <scope>NUCLEOTIDE SEQUENCE [LARGE SCALE GENOMIC DNA]</scope>
    <source>
        <strain evidence="11">ATCC 700980 / DSM 13731 / RS-1</strain>
        <strain evidence="7">RS-1</strain>
    </source>
</reference>
<protein>
    <submittedName>
        <fullName evidence="7">Putative transposase orf3 for insertion sequence element</fullName>
    </submittedName>
</protein>
<dbReference type="OrthoDB" id="9800877at2"/>
<dbReference type="Pfam" id="PF13817">
    <property type="entry name" value="DDE_Tnp_IS66_C"/>
    <property type="match status" value="1"/>
</dbReference>
<dbReference type="EMBL" id="AP010904">
    <property type="protein sequence ID" value="BAH76207.1"/>
    <property type="molecule type" value="Genomic_DNA"/>
</dbReference>
<evidence type="ECO:0000313" key="5">
    <source>
        <dbReference type="EMBL" id="BAH74404.1"/>
    </source>
</evidence>
<dbReference type="EMBL" id="AP010904">
    <property type="protein sequence ID" value="BAH76227.1"/>
    <property type="molecule type" value="Genomic_DNA"/>
</dbReference>
<evidence type="ECO:0000313" key="10">
    <source>
        <dbReference type="EMBL" id="BAH77642.1"/>
    </source>
</evidence>
<sequence>MDINSLPDDPAALKALIVNMAASQADQQEHIVQLEQRLQLLNLIIYGPKSEKKPRTGQEQQLSLFDEAEQTAEEHKPQTFEEACAPASTRRKRGRRPIPADLPRVEIIHDLPESEKTCPCGAELVRIGEEVSEKLDIVPAKIQVIRHIRPKYACRTCEGVEDDGPTVKTAPMPPQIIPQGIVTQGLLAHVAVAKYADALPLYRQEDQFARLGLDISRGTLAGWMIRVAKSCDPLIDMIIAEIRSGPIVNMDETTVQVLAEPGRANTTKSFMWVARGGTPGKPVVLFRYHPTRAGSVAAEILGDFKGYLQTDGYSGYEALGEREGLRHLGCLAHVRRKFVEVEKSAGKKAKGGTAHAVLDLIGKLYGVEHQAERQQLNPEQIKVLRAEKSRPILDKLKALLDARAATTPPKSLLGKAIGYAIKQWERLVVYLEDGRLRPDNNLAENAIRPFAVGRKNWLFSGHPRGADASATIYSLIETAKANGLEPYRYLRHLFEHLPAATTDAQRKALLPQYSDPQSLIIPA</sequence>
<dbReference type="EMBL" id="AP010904">
    <property type="protein sequence ID" value="BAH74404.1"/>
    <property type="molecule type" value="Genomic_DNA"/>
</dbReference>
<dbReference type="PANTHER" id="PTHR33678">
    <property type="entry name" value="BLL1576 PROTEIN"/>
    <property type="match status" value="1"/>
</dbReference>
<dbReference type="EMBL" id="AP010904">
    <property type="protein sequence ID" value="BAH77562.1"/>
    <property type="molecule type" value="Genomic_DNA"/>
</dbReference>
<dbReference type="KEGG" id="dma:DMR_09180"/>